<organism evidence="4">
    <name type="scientific">Pandoravirus quercus</name>
    <dbReference type="NCBI Taxonomy" id="2107709"/>
    <lineage>
        <taxon>Viruses</taxon>
        <taxon>Pandoravirus</taxon>
    </lineage>
</organism>
<dbReference type="SUPFAM" id="SSF51197">
    <property type="entry name" value="Clavaminate synthase-like"/>
    <property type="match status" value="1"/>
</dbReference>
<dbReference type="PROSITE" id="PS51184">
    <property type="entry name" value="JMJC"/>
    <property type="match status" value="1"/>
</dbReference>
<dbReference type="RefSeq" id="YP_009483138.1">
    <property type="nucleotide sequence ID" value="NC_037667.1"/>
</dbReference>
<dbReference type="GeneID" id="36844010"/>
<dbReference type="Proteomes" id="UP000248852">
    <property type="component" value="Segment"/>
</dbReference>
<evidence type="ECO:0000256" key="1">
    <source>
        <dbReference type="SAM" id="MobiDB-lite"/>
    </source>
</evidence>
<evidence type="ECO:0000259" key="3">
    <source>
        <dbReference type="PROSITE" id="PS51184"/>
    </source>
</evidence>
<proteinExistence type="predicted"/>
<dbReference type="KEGG" id="vg:36844010"/>
<dbReference type="InterPro" id="IPR041667">
    <property type="entry name" value="Cupin_8"/>
</dbReference>
<keyword evidence="2" id="KW-1133">Transmembrane helix</keyword>
<sequence>MTYGNGVARDRPGFGVRQRQRRLNRRPPSTAHLFFLPRPCTRMSSPNAGVAPDGRARLGRRCLGALVVVVLVGIVLVALYAAGVVGRRMRLDEITAPSVLTVLGVGDVAALPGGTLRALAHRTRVPVLVRFDVPAPWDRDAAAWSRTFQWDRQPFDEAEVRHMWRCYNRDGWGGARHPLAYDDGNSDKSADDIEAMWTRVRAHVMDRARAAGVDDGAWCQKPVAFSHYVARQWLAAHPALADLVPVLDLASAPHRAYIDVKVWFNGPGYCTGAHYDPLDNLSVNVCGRKRWLLAAPRDHDCFYPTDHVETTGVQRYRVRNPYVDAIATDPTTGDLLYPRLADARMIEVDVLPGHVLIVPRRWIHFVATIEPSVSFTINMPGVG</sequence>
<feature type="domain" description="JmjC" evidence="3">
    <location>
        <begin position="233"/>
        <end position="383"/>
    </location>
</feature>
<feature type="region of interest" description="Disordered" evidence="1">
    <location>
        <begin position="1"/>
        <end position="23"/>
    </location>
</feature>
<gene>
    <name evidence="4" type="ORF">pqer_cds_447</name>
</gene>
<evidence type="ECO:0000313" key="4">
    <source>
        <dbReference type="EMBL" id="AVK74869.1"/>
    </source>
</evidence>
<dbReference type="InterPro" id="IPR003347">
    <property type="entry name" value="JmjC_dom"/>
</dbReference>
<dbReference type="PANTHER" id="PTHR12461">
    <property type="entry name" value="HYPOXIA-INDUCIBLE FACTOR 1 ALPHA INHIBITOR-RELATED"/>
    <property type="match status" value="1"/>
</dbReference>
<reference evidence="4" key="1">
    <citation type="journal article" date="2018" name="Nat. Commun.">
        <title>Diversity and evolution of the emerging Pandoraviridae family.</title>
        <authorList>
            <person name="Legendre M."/>
            <person name="Fabre E."/>
            <person name="Poirot O."/>
            <person name="Jeudy S."/>
            <person name="Lartigue A."/>
            <person name="Alempic J.M."/>
            <person name="Beucher L."/>
            <person name="Philippe N."/>
            <person name="Bertaux L."/>
            <person name="Christo-Foroux E."/>
            <person name="Labadie K."/>
            <person name="Coute Y."/>
            <person name="Abergel C."/>
            <person name="Claverie J.M."/>
        </authorList>
    </citation>
    <scope>NUCLEOTIDE SEQUENCE [LARGE SCALE GENOMIC DNA]</scope>
    <source>
        <strain evidence="4">Quercus</strain>
    </source>
</reference>
<protein>
    <submittedName>
        <fullName evidence="4">Cupin incomplete domain containing protein</fullName>
    </submittedName>
</protein>
<keyword evidence="2" id="KW-0812">Transmembrane</keyword>
<dbReference type="Gene3D" id="2.60.120.650">
    <property type="entry name" value="Cupin"/>
    <property type="match status" value="1"/>
</dbReference>
<name>A0A2U7U8W1_9VIRU</name>
<keyword evidence="2" id="KW-0472">Membrane</keyword>
<dbReference type="PANTHER" id="PTHR12461:SF105">
    <property type="entry name" value="HYPOXIA-INDUCIBLE FACTOR 1-ALPHA INHIBITOR"/>
    <property type="match status" value="1"/>
</dbReference>
<dbReference type="Pfam" id="PF13621">
    <property type="entry name" value="Cupin_8"/>
    <property type="match status" value="1"/>
</dbReference>
<accession>A0A2U7U8W1</accession>
<feature type="transmembrane region" description="Helical" evidence="2">
    <location>
        <begin position="62"/>
        <end position="82"/>
    </location>
</feature>
<dbReference type="EMBL" id="MG011689">
    <property type="protein sequence ID" value="AVK74869.1"/>
    <property type="molecule type" value="Genomic_DNA"/>
</dbReference>
<evidence type="ECO:0000256" key="2">
    <source>
        <dbReference type="SAM" id="Phobius"/>
    </source>
</evidence>